<dbReference type="Proteomes" id="UP000305524">
    <property type="component" value="Unassembled WGS sequence"/>
</dbReference>
<gene>
    <name evidence="2" type="ORF">FC701_05680</name>
</gene>
<dbReference type="EMBL" id="SZOD01000122">
    <property type="protein sequence ID" value="TKI86469.1"/>
    <property type="molecule type" value="Genomic_DNA"/>
</dbReference>
<evidence type="ECO:0000313" key="2">
    <source>
        <dbReference type="EMBL" id="TKI86469.1"/>
    </source>
</evidence>
<feature type="transmembrane region" description="Helical" evidence="1">
    <location>
        <begin position="16"/>
        <end position="37"/>
    </location>
</feature>
<reference evidence="2 3" key="1">
    <citation type="journal article" date="2019" name="Environ. Microbiol.">
        <title>An active ?-lactamase is a part of an orchestrated cell wall stress resistance network of Bacillus subtilis and related rhizosphere species.</title>
        <authorList>
            <person name="Bucher T."/>
            <person name="Keren-Paz A."/>
            <person name="Hausser J."/>
            <person name="Olender T."/>
            <person name="Cytryn E."/>
            <person name="Kolodkin-Gal I."/>
        </authorList>
    </citation>
    <scope>NUCLEOTIDE SEQUENCE [LARGE SCALE GENOMIC DNA]</scope>
    <source>
        <strain evidence="2 3">I186</strain>
    </source>
</reference>
<accession>A0A4U3AFZ9</accession>
<dbReference type="AlphaFoldDB" id="A0A4U3AFZ9"/>
<organism evidence="2 3">
    <name type="scientific">Bacillus mycoides</name>
    <dbReference type="NCBI Taxonomy" id="1405"/>
    <lineage>
        <taxon>Bacteria</taxon>
        <taxon>Bacillati</taxon>
        <taxon>Bacillota</taxon>
        <taxon>Bacilli</taxon>
        <taxon>Bacillales</taxon>
        <taxon>Bacillaceae</taxon>
        <taxon>Bacillus</taxon>
        <taxon>Bacillus cereus group</taxon>
    </lineage>
</organism>
<keyword evidence="1" id="KW-0472">Membrane</keyword>
<name>A0A4U3AFZ9_BACMY</name>
<keyword evidence="1" id="KW-1133">Transmembrane helix</keyword>
<protein>
    <submittedName>
        <fullName evidence="2">Competence protein</fullName>
    </submittedName>
</protein>
<sequence length="94" mass="11308">KKNTKMRLLPYFSQHIWKVAVTEYMTFLCFVGVLHKVGTYTYRKMRNIVMLQAEEEVRKYDEICLTYALSLFETKFNMREEKGDIIKNEREGIT</sequence>
<evidence type="ECO:0000313" key="3">
    <source>
        <dbReference type="Proteomes" id="UP000305524"/>
    </source>
</evidence>
<keyword evidence="1" id="KW-0812">Transmembrane</keyword>
<feature type="non-terminal residue" evidence="2">
    <location>
        <position position="1"/>
    </location>
</feature>
<evidence type="ECO:0000256" key="1">
    <source>
        <dbReference type="SAM" id="Phobius"/>
    </source>
</evidence>
<proteinExistence type="predicted"/>
<comment type="caution">
    <text evidence="2">The sequence shown here is derived from an EMBL/GenBank/DDBJ whole genome shotgun (WGS) entry which is preliminary data.</text>
</comment>